<dbReference type="RefSeq" id="XP_013892784.1">
    <property type="nucleotide sequence ID" value="XM_014037330.1"/>
</dbReference>
<dbReference type="KEGG" id="mng:MNEG_14200"/>
<comment type="subcellular location">
    <subcellularLocation>
        <location evidence="1">Nucleus</location>
    </subcellularLocation>
</comment>
<comment type="similarity">
    <text evidence="2">Belongs to the lin-54 family.</text>
</comment>
<dbReference type="GO" id="GO:0003700">
    <property type="term" value="F:DNA-binding transcription factor activity"/>
    <property type="evidence" value="ECO:0007669"/>
    <property type="project" value="InterPro"/>
</dbReference>
<dbReference type="PANTHER" id="PTHR46159">
    <property type="entry name" value="PROTEIN TESMIN/TSO1-LIKE CXC 2"/>
    <property type="match status" value="1"/>
</dbReference>
<dbReference type="InterPro" id="IPR005172">
    <property type="entry name" value="CRC"/>
</dbReference>
<dbReference type="GO" id="GO:0005634">
    <property type="term" value="C:nucleus"/>
    <property type="evidence" value="ECO:0007669"/>
    <property type="project" value="UniProtKB-SubCell"/>
</dbReference>
<keyword evidence="6" id="KW-1185">Reference proteome</keyword>
<evidence type="ECO:0000313" key="5">
    <source>
        <dbReference type="EMBL" id="KIY93764.1"/>
    </source>
</evidence>
<evidence type="ECO:0000256" key="1">
    <source>
        <dbReference type="ARBA" id="ARBA00004123"/>
    </source>
</evidence>
<proteinExistence type="inferred from homology"/>
<sequence>MPLQAFMQGPQAAKRCACKKARCLKLYCVCFAAGMFCDGCSCDKCQNTEKDQSIVMQQRGRVLARNPQSFLPKERRPE</sequence>
<protein>
    <recommendedName>
        <fullName evidence="4">CRC domain-containing protein</fullName>
    </recommendedName>
</protein>
<dbReference type="InterPro" id="IPR033467">
    <property type="entry name" value="Tesmin/TSO1-like_CXC"/>
</dbReference>
<evidence type="ECO:0000313" key="6">
    <source>
        <dbReference type="Proteomes" id="UP000054498"/>
    </source>
</evidence>
<dbReference type="GeneID" id="25731739"/>
<evidence type="ECO:0000256" key="2">
    <source>
        <dbReference type="ARBA" id="ARBA00007267"/>
    </source>
</evidence>
<dbReference type="STRING" id="145388.A0A0D2LPU6"/>
<dbReference type="PANTHER" id="PTHR46159:SF6">
    <property type="entry name" value="OS12G0605300 PROTEIN"/>
    <property type="match status" value="1"/>
</dbReference>
<dbReference type="SMART" id="SM01114">
    <property type="entry name" value="CXC"/>
    <property type="match status" value="1"/>
</dbReference>
<name>A0A0D2LPU6_9CHLO</name>
<gene>
    <name evidence="5" type="ORF">MNEG_14200</name>
</gene>
<dbReference type="Pfam" id="PF03638">
    <property type="entry name" value="TCR"/>
    <property type="match status" value="1"/>
</dbReference>
<dbReference type="InterPro" id="IPR044522">
    <property type="entry name" value="TSO1-like"/>
</dbReference>
<reference evidence="5 6" key="1">
    <citation type="journal article" date="2013" name="BMC Genomics">
        <title>Reconstruction of the lipid metabolism for the microalga Monoraphidium neglectum from its genome sequence reveals characteristics suitable for biofuel production.</title>
        <authorList>
            <person name="Bogen C."/>
            <person name="Al-Dilaimi A."/>
            <person name="Albersmeier A."/>
            <person name="Wichmann J."/>
            <person name="Grundmann M."/>
            <person name="Rupp O."/>
            <person name="Lauersen K.J."/>
            <person name="Blifernez-Klassen O."/>
            <person name="Kalinowski J."/>
            <person name="Goesmann A."/>
            <person name="Mussgnug J.H."/>
            <person name="Kruse O."/>
        </authorList>
    </citation>
    <scope>NUCLEOTIDE SEQUENCE [LARGE SCALE GENOMIC DNA]</scope>
    <source>
        <strain evidence="5 6">SAG 48.87</strain>
    </source>
</reference>
<evidence type="ECO:0000259" key="4">
    <source>
        <dbReference type="PROSITE" id="PS51634"/>
    </source>
</evidence>
<dbReference type="Proteomes" id="UP000054498">
    <property type="component" value="Unassembled WGS sequence"/>
</dbReference>
<dbReference type="PROSITE" id="PS51634">
    <property type="entry name" value="CRC"/>
    <property type="match status" value="1"/>
</dbReference>
<keyword evidence="3" id="KW-0539">Nucleus</keyword>
<evidence type="ECO:0000256" key="3">
    <source>
        <dbReference type="ARBA" id="ARBA00023242"/>
    </source>
</evidence>
<dbReference type="AlphaFoldDB" id="A0A0D2LPU6"/>
<feature type="domain" description="CRC" evidence="4">
    <location>
        <begin position="12"/>
        <end position="78"/>
    </location>
</feature>
<accession>A0A0D2LPU6</accession>
<dbReference type="EMBL" id="KK104538">
    <property type="protein sequence ID" value="KIY93764.1"/>
    <property type="molecule type" value="Genomic_DNA"/>
</dbReference>
<dbReference type="OrthoDB" id="6283463at2759"/>
<organism evidence="5 6">
    <name type="scientific">Monoraphidium neglectum</name>
    <dbReference type="NCBI Taxonomy" id="145388"/>
    <lineage>
        <taxon>Eukaryota</taxon>
        <taxon>Viridiplantae</taxon>
        <taxon>Chlorophyta</taxon>
        <taxon>core chlorophytes</taxon>
        <taxon>Chlorophyceae</taxon>
        <taxon>CS clade</taxon>
        <taxon>Sphaeropleales</taxon>
        <taxon>Selenastraceae</taxon>
        <taxon>Monoraphidium</taxon>
    </lineage>
</organism>